<feature type="transmembrane region" description="Helical" evidence="7">
    <location>
        <begin position="179"/>
        <end position="203"/>
    </location>
</feature>
<proteinExistence type="inferred from homology"/>
<reference evidence="10" key="1">
    <citation type="submission" date="2018-05" db="EMBL/GenBank/DDBJ databases">
        <authorList>
            <person name="Du Z."/>
            <person name="Wang X."/>
        </authorList>
    </citation>
    <scope>NUCLEOTIDE SEQUENCE [LARGE SCALE GENOMIC DNA]</scope>
    <source>
        <strain evidence="10">CQN31</strain>
    </source>
</reference>
<feature type="transmembrane region" description="Helical" evidence="7">
    <location>
        <begin position="118"/>
        <end position="135"/>
    </location>
</feature>
<evidence type="ECO:0000256" key="6">
    <source>
        <dbReference type="ARBA" id="ARBA00023136"/>
    </source>
</evidence>
<evidence type="ECO:0000256" key="1">
    <source>
        <dbReference type="ARBA" id="ARBA00004429"/>
    </source>
</evidence>
<dbReference type="GO" id="GO:0022857">
    <property type="term" value="F:transmembrane transporter activity"/>
    <property type="evidence" value="ECO:0007669"/>
    <property type="project" value="UniProtKB-UniRule"/>
</dbReference>
<dbReference type="NCBIfam" id="TIGR00786">
    <property type="entry name" value="dctM"/>
    <property type="match status" value="1"/>
</dbReference>
<evidence type="ECO:0000256" key="3">
    <source>
        <dbReference type="ARBA" id="ARBA00022519"/>
    </source>
</evidence>
<dbReference type="RefSeq" id="WP_109873179.1">
    <property type="nucleotide sequence ID" value="NZ_QGNA01000006.1"/>
</dbReference>
<evidence type="ECO:0000256" key="4">
    <source>
        <dbReference type="ARBA" id="ARBA00022692"/>
    </source>
</evidence>
<dbReference type="PIRSF" id="PIRSF006066">
    <property type="entry name" value="HI0050"/>
    <property type="match status" value="1"/>
</dbReference>
<feature type="transmembrane region" description="Helical" evidence="7">
    <location>
        <begin position="89"/>
        <end position="112"/>
    </location>
</feature>
<evidence type="ECO:0000313" key="9">
    <source>
        <dbReference type="EMBL" id="PWS34728.1"/>
    </source>
</evidence>
<keyword evidence="3 7" id="KW-0997">Cell inner membrane</keyword>
<evidence type="ECO:0000256" key="5">
    <source>
        <dbReference type="ARBA" id="ARBA00022989"/>
    </source>
</evidence>
<evidence type="ECO:0000313" key="10">
    <source>
        <dbReference type="Proteomes" id="UP000245765"/>
    </source>
</evidence>
<dbReference type="InterPro" id="IPR010656">
    <property type="entry name" value="DctM"/>
</dbReference>
<accession>A0A317FB48</accession>
<gene>
    <name evidence="9" type="ORF">DFH01_24730</name>
</gene>
<dbReference type="GO" id="GO:0005886">
    <property type="term" value="C:plasma membrane"/>
    <property type="evidence" value="ECO:0007669"/>
    <property type="project" value="UniProtKB-SubCell"/>
</dbReference>
<feature type="transmembrane region" description="Helical" evidence="7">
    <location>
        <begin position="142"/>
        <end position="167"/>
    </location>
</feature>
<keyword evidence="5 7" id="KW-1133">Transmembrane helix</keyword>
<keyword evidence="10" id="KW-1185">Reference proteome</keyword>
<organism evidence="9 10">
    <name type="scientific">Falsiroseomonas bella</name>
    <dbReference type="NCBI Taxonomy" id="2184016"/>
    <lineage>
        <taxon>Bacteria</taxon>
        <taxon>Pseudomonadati</taxon>
        <taxon>Pseudomonadota</taxon>
        <taxon>Alphaproteobacteria</taxon>
        <taxon>Acetobacterales</taxon>
        <taxon>Roseomonadaceae</taxon>
        <taxon>Falsiroseomonas</taxon>
    </lineage>
</organism>
<comment type="subcellular location">
    <subcellularLocation>
        <location evidence="1 7">Cell inner membrane</location>
        <topology evidence="1 7">Multi-pass membrane protein</topology>
    </subcellularLocation>
</comment>
<dbReference type="AlphaFoldDB" id="A0A317FB48"/>
<keyword evidence="2" id="KW-1003">Cell membrane</keyword>
<comment type="function">
    <text evidence="7">Part of the tripartite ATP-independent periplasmic (TRAP) transport system.</text>
</comment>
<evidence type="ECO:0000256" key="2">
    <source>
        <dbReference type="ARBA" id="ARBA00022475"/>
    </source>
</evidence>
<feature type="domain" description="TRAP C4-dicarboxylate transport system permease DctM subunit" evidence="8">
    <location>
        <begin position="14"/>
        <end position="433"/>
    </location>
</feature>
<feature type="transmembrane region" description="Helical" evidence="7">
    <location>
        <begin position="350"/>
        <end position="367"/>
    </location>
</feature>
<dbReference type="Pfam" id="PF06808">
    <property type="entry name" value="DctM"/>
    <property type="match status" value="1"/>
</dbReference>
<keyword evidence="7" id="KW-0813">Transport</keyword>
<feature type="transmembrane region" description="Helical" evidence="7">
    <location>
        <begin position="373"/>
        <end position="396"/>
    </location>
</feature>
<keyword evidence="4 7" id="KW-0812">Transmembrane</keyword>
<comment type="similarity">
    <text evidence="7">Belongs to the TRAP transporter large permease family.</text>
</comment>
<feature type="transmembrane region" description="Helical" evidence="7">
    <location>
        <begin position="55"/>
        <end position="77"/>
    </location>
</feature>
<dbReference type="InterPro" id="IPR004681">
    <property type="entry name" value="TRAP_DctM"/>
</dbReference>
<protein>
    <recommendedName>
        <fullName evidence="7">TRAP transporter large permease protein</fullName>
    </recommendedName>
</protein>
<dbReference type="Proteomes" id="UP000245765">
    <property type="component" value="Unassembled WGS sequence"/>
</dbReference>
<dbReference type="PANTHER" id="PTHR33362">
    <property type="entry name" value="SIALIC ACID TRAP TRANSPORTER PERMEASE PROTEIN SIAT-RELATED"/>
    <property type="match status" value="1"/>
</dbReference>
<sequence length="443" mass="46847">MTMPITEVYAILMLVGFFGLLMIGMPVALTLAVTGFVFGWLGFGPMLFNLLPHRIFGVVTNYSLLAIPLFVFMGVALEKSRLAEDLMEVVGRLSGALRGGLGLGIVFVGVLMGATTGIVGATVVTLGLLTLPALLRRGYDKGLACGVICASGTLGQIIPPSLILILLADIMNLSVGTLFAAAVFPGLMLAGIYCAYILVLGIIRPEMVPAVPAEERALTSTRDLLAKLVRVIAPPVGLVVAVLGSIIAGVAAPTEAAAMGALGALVVCAVGRRLTPGLVVETLRSTARITAMMMFILICAQVFALSFRGLQGEQMVHDLFAFLPGGVAADIWFMLALIFVLGFFLEWIEISYIAVPIFLPVFASAGVDPVWLAMLICVMLQTSFLTPPFGWALFFLRGVTPPEVTTGDIYRGVVPFVGMQVLAVGLVFLFPALATWLPKAIGW</sequence>
<feature type="transmembrane region" description="Helical" evidence="7">
    <location>
        <begin position="12"/>
        <end position="43"/>
    </location>
</feature>
<dbReference type="EMBL" id="QGNA01000006">
    <property type="protein sequence ID" value="PWS34728.1"/>
    <property type="molecule type" value="Genomic_DNA"/>
</dbReference>
<evidence type="ECO:0000256" key="7">
    <source>
        <dbReference type="RuleBase" id="RU369079"/>
    </source>
</evidence>
<comment type="subunit">
    <text evidence="7">The complex comprises the extracytoplasmic solute receptor protein and the two transmembrane proteins.</text>
</comment>
<feature type="transmembrane region" description="Helical" evidence="7">
    <location>
        <begin position="416"/>
        <end position="437"/>
    </location>
</feature>
<feature type="transmembrane region" description="Helical" evidence="7">
    <location>
        <begin position="224"/>
        <end position="250"/>
    </location>
</feature>
<comment type="caution">
    <text evidence="9">The sequence shown here is derived from an EMBL/GenBank/DDBJ whole genome shotgun (WGS) entry which is preliminary data.</text>
</comment>
<name>A0A317FB48_9PROT</name>
<keyword evidence="6 7" id="KW-0472">Membrane</keyword>
<dbReference type="PANTHER" id="PTHR33362:SF7">
    <property type="entry name" value="SLL1103 PROTEIN"/>
    <property type="match status" value="1"/>
</dbReference>
<feature type="transmembrane region" description="Helical" evidence="7">
    <location>
        <begin position="287"/>
        <end position="307"/>
    </location>
</feature>
<evidence type="ECO:0000259" key="8">
    <source>
        <dbReference type="Pfam" id="PF06808"/>
    </source>
</evidence>
<dbReference type="OrthoDB" id="7339120at2"/>
<feature type="transmembrane region" description="Helical" evidence="7">
    <location>
        <begin position="319"/>
        <end position="343"/>
    </location>
</feature>